<dbReference type="PANTHER" id="PTHR31157:SF1">
    <property type="entry name" value="SCP DOMAIN-CONTAINING PROTEIN"/>
    <property type="match status" value="1"/>
</dbReference>
<dbReference type="CDD" id="cd05379">
    <property type="entry name" value="CAP_bacterial"/>
    <property type="match status" value="1"/>
</dbReference>
<gene>
    <name evidence="4" type="ORF">N781_14100</name>
</gene>
<dbReference type="AlphaFoldDB" id="A0A0A5GPD9"/>
<evidence type="ECO:0000259" key="3">
    <source>
        <dbReference type="Pfam" id="PF00188"/>
    </source>
</evidence>
<dbReference type="EMBL" id="AVPE01000004">
    <property type="protein sequence ID" value="KGX93000.1"/>
    <property type="molecule type" value="Genomic_DNA"/>
</dbReference>
<name>A0A0A5GPD9_9BACI</name>
<evidence type="ECO:0000313" key="4">
    <source>
        <dbReference type="EMBL" id="KGX93000.1"/>
    </source>
</evidence>
<protein>
    <recommendedName>
        <fullName evidence="3">SCP domain-containing protein</fullName>
    </recommendedName>
</protein>
<feature type="signal peptide" evidence="2">
    <location>
        <begin position="1"/>
        <end position="22"/>
    </location>
</feature>
<feature type="region of interest" description="Disordered" evidence="1">
    <location>
        <begin position="61"/>
        <end position="125"/>
    </location>
</feature>
<dbReference type="STRING" id="1385510.GCA_000425205_01652"/>
<organism evidence="4 5">
    <name type="scientific">Pontibacillus halophilus JSM 076056 = DSM 19796</name>
    <dbReference type="NCBI Taxonomy" id="1385510"/>
    <lineage>
        <taxon>Bacteria</taxon>
        <taxon>Bacillati</taxon>
        <taxon>Bacillota</taxon>
        <taxon>Bacilli</taxon>
        <taxon>Bacillales</taxon>
        <taxon>Bacillaceae</taxon>
        <taxon>Pontibacillus</taxon>
    </lineage>
</organism>
<dbReference type="Proteomes" id="UP000030528">
    <property type="component" value="Unassembled WGS sequence"/>
</dbReference>
<dbReference type="PANTHER" id="PTHR31157">
    <property type="entry name" value="SCP DOMAIN-CONTAINING PROTEIN"/>
    <property type="match status" value="1"/>
</dbReference>
<proteinExistence type="predicted"/>
<feature type="compositionally biased region" description="Low complexity" evidence="1">
    <location>
        <begin position="88"/>
        <end position="124"/>
    </location>
</feature>
<keyword evidence="2" id="KW-0732">Signal</keyword>
<dbReference type="InterPro" id="IPR035940">
    <property type="entry name" value="CAP_sf"/>
</dbReference>
<dbReference type="eggNOG" id="COG2340">
    <property type="taxonomic scope" value="Bacteria"/>
</dbReference>
<dbReference type="InterPro" id="IPR014258">
    <property type="entry name" value="CAP_domain_YkwD-like"/>
</dbReference>
<evidence type="ECO:0000256" key="2">
    <source>
        <dbReference type="SAM" id="SignalP"/>
    </source>
</evidence>
<reference evidence="4 5" key="1">
    <citation type="submission" date="2013-08" db="EMBL/GenBank/DDBJ databases">
        <authorList>
            <person name="Huang J."/>
            <person name="Wang G."/>
        </authorList>
    </citation>
    <scope>NUCLEOTIDE SEQUENCE [LARGE SCALE GENOMIC DNA]</scope>
    <source>
        <strain evidence="4 5">JSM 076056</strain>
    </source>
</reference>
<dbReference type="NCBIfam" id="TIGR02909">
    <property type="entry name" value="spore_YkwD"/>
    <property type="match status" value="1"/>
</dbReference>
<sequence length="252" mass="28298">MFKKVTTVTALATTILVGGSFASDVSAESKYYQNQPVNVMKDFSFNKEEINQWIQQYMNHETQQPTAEQAEESKASTQEEQVKQPESNQETPAQETTEQPQAQQPTQQTQQQPTTNEQTNTEQASGVISEFEKQVVELTNQERQAQGLEPLQISEDLSEVAGKKSEDMAQNGYFSHNSPTYGSPFDMMDQFGIDYRTAGENIAKGQTTPAQVVEGWMNSEGHRQNIMNPDFTHIGVGYVEDGHVWTQQFIGK</sequence>
<dbReference type="OrthoDB" id="9783944at2"/>
<evidence type="ECO:0000256" key="1">
    <source>
        <dbReference type="SAM" id="MobiDB-lite"/>
    </source>
</evidence>
<accession>A0A0A5GPD9</accession>
<feature type="chain" id="PRO_5038596683" description="SCP domain-containing protein" evidence="2">
    <location>
        <begin position="23"/>
        <end position="252"/>
    </location>
</feature>
<dbReference type="Gene3D" id="3.40.33.10">
    <property type="entry name" value="CAP"/>
    <property type="match status" value="1"/>
</dbReference>
<dbReference type="SUPFAM" id="SSF55797">
    <property type="entry name" value="PR-1-like"/>
    <property type="match status" value="1"/>
</dbReference>
<dbReference type="Pfam" id="PF00188">
    <property type="entry name" value="CAP"/>
    <property type="match status" value="1"/>
</dbReference>
<dbReference type="RefSeq" id="WP_026800077.1">
    <property type="nucleotide sequence ID" value="NZ_AULI01000006.1"/>
</dbReference>
<feature type="compositionally biased region" description="Polar residues" evidence="1">
    <location>
        <begin position="75"/>
        <end position="87"/>
    </location>
</feature>
<comment type="caution">
    <text evidence="4">The sequence shown here is derived from an EMBL/GenBank/DDBJ whole genome shotgun (WGS) entry which is preliminary data.</text>
</comment>
<keyword evidence="5" id="KW-1185">Reference proteome</keyword>
<feature type="domain" description="SCP" evidence="3">
    <location>
        <begin position="137"/>
        <end position="249"/>
    </location>
</feature>
<evidence type="ECO:0000313" key="5">
    <source>
        <dbReference type="Proteomes" id="UP000030528"/>
    </source>
</evidence>
<dbReference type="InterPro" id="IPR014044">
    <property type="entry name" value="CAP_dom"/>
</dbReference>